<protein>
    <submittedName>
        <fullName evidence="5">Hydrogenase maturation protease</fullName>
    </submittedName>
</protein>
<dbReference type="PANTHER" id="PTHR30302:SF1">
    <property type="entry name" value="HYDROGENASE 2 MATURATION PROTEASE"/>
    <property type="match status" value="1"/>
</dbReference>
<evidence type="ECO:0000256" key="1">
    <source>
        <dbReference type="ARBA" id="ARBA00006814"/>
    </source>
</evidence>
<name>A0ABR7M137_9ACTN</name>
<accession>A0ABR7M137</accession>
<evidence type="ECO:0000313" key="6">
    <source>
        <dbReference type="Proteomes" id="UP000805614"/>
    </source>
</evidence>
<comment type="similarity">
    <text evidence="1">Belongs to the peptidase A31 family.</text>
</comment>
<dbReference type="EMBL" id="JABVEC010000049">
    <property type="protein sequence ID" value="MBC6470836.1"/>
    <property type="molecule type" value="Genomic_DNA"/>
</dbReference>
<evidence type="ECO:0000313" key="5">
    <source>
        <dbReference type="EMBL" id="MBC6470836.1"/>
    </source>
</evidence>
<dbReference type="InterPro" id="IPR000671">
    <property type="entry name" value="Peptidase_A31"/>
</dbReference>
<dbReference type="SUPFAM" id="SSF53163">
    <property type="entry name" value="HybD-like"/>
    <property type="match status" value="1"/>
</dbReference>
<keyword evidence="3" id="KW-0064">Aspartyl protease</keyword>
<dbReference type="NCBIfam" id="TIGR00072">
    <property type="entry name" value="hydrog_prot"/>
    <property type="match status" value="1"/>
</dbReference>
<dbReference type="PRINTS" id="PR00446">
    <property type="entry name" value="HYDRGNUPTAKE"/>
</dbReference>
<evidence type="ECO:0000256" key="2">
    <source>
        <dbReference type="ARBA" id="ARBA00022670"/>
    </source>
</evidence>
<comment type="caution">
    <text evidence="5">The sequence shown here is derived from an EMBL/GenBank/DDBJ whole genome shotgun (WGS) entry which is preliminary data.</text>
</comment>
<keyword evidence="6" id="KW-1185">Reference proteome</keyword>
<gene>
    <name evidence="5" type="ORF">HKK74_35905</name>
</gene>
<dbReference type="PANTHER" id="PTHR30302">
    <property type="entry name" value="HYDROGENASE 1 MATURATION PROTEASE"/>
    <property type="match status" value="1"/>
</dbReference>
<evidence type="ECO:0000256" key="3">
    <source>
        <dbReference type="ARBA" id="ARBA00022750"/>
    </source>
</evidence>
<reference evidence="5 6" key="1">
    <citation type="submission" date="2020-06" db="EMBL/GenBank/DDBJ databases">
        <title>Actinomadura xiongansis sp. nov., isolated from soil of Baiyangdian.</title>
        <authorList>
            <person name="Zhang X."/>
        </authorList>
    </citation>
    <scope>NUCLEOTIDE SEQUENCE [LARGE SCALE GENOMIC DNA]</scope>
    <source>
        <strain evidence="5 6">HBUM206468</strain>
    </source>
</reference>
<keyword evidence="2 5" id="KW-0645">Protease</keyword>
<dbReference type="GO" id="GO:0006508">
    <property type="term" value="P:proteolysis"/>
    <property type="evidence" value="ECO:0007669"/>
    <property type="project" value="UniProtKB-KW"/>
</dbReference>
<dbReference type="InterPro" id="IPR023430">
    <property type="entry name" value="Pept_HybD-like_dom_sf"/>
</dbReference>
<dbReference type="RefSeq" id="WP_187247870.1">
    <property type="nucleotide sequence ID" value="NZ_BAAAOK010000004.1"/>
</dbReference>
<evidence type="ECO:0000256" key="4">
    <source>
        <dbReference type="ARBA" id="ARBA00022801"/>
    </source>
</evidence>
<keyword evidence="4" id="KW-0378">Hydrolase</keyword>
<proteinExistence type="inferred from homology"/>
<dbReference type="Pfam" id="PF01750">
    <property type="entry name" value="HycI"/>
    <property type="match status" value="1"/>
</dbReference>
<dbReference type="Gene3D" id="3.40.50.1450">
    <property type="entry name" value="HybD-like"/>
    <property type="match status" value="2"/>
</dbReference>
<dbReference type="GO" id="GO:0008233">
    <property type="term" value="F:peptidase activity"/>
    <property type="evidence" value="ECO:0007669"/>
    <property type="project" value="UniProtKB-KW"/>
</dbReference>
<dbReference type="Proteomes" id="UP000805614">
    <property type="component" value="Unassembled WGS sequence"/>
</dbReference>
<sequence length="173" mass="17481">MRVLVAGCGNIFLGDDGFGSVVARRLAAMPLPAGTSVTDFGTGGLHLAYELSSGYSAVILVDAVPHGGAPGTLYVIEPRPGDQPVPCVDGHGLTPEAVLALAEVLGRDGGGDHGGEREGTAGRVGAAGRVLIVGCEPADTSPGMELSPPVAGAVDRAADLVLELIRERHPERT</sequence>
<organism evidence="5 6">
    <name type="scientific">Actinomadura alba</name>
    <dbReference type="NCBI Taxonomy" id="406431"/>
    <lineage>
        <taxon>Bacteria</taxon>
        <taxon>Bacillati</taxon>
        <taxon>Actinomycetota</taxon>
        <taxon>Actinomycetes</taxon>
        <taxon>Streptosporangiales</taxon>
        <taxon>Thermomonosporaceae</taxon>
        <taxon>Actinomadura</taxon>
    </lineage>
</organism>